<dbReference type="SUPFAM" id="SSF47576">
    <property type="entry name" value="Calponin-homology domain, CH-domain"/>
    <property type="match status" value="1"/>
</dbReference>
<comment type="caution">
    <text evidence="1">The sequence shown here is derived from an EMBL/GenBank/DDBJ whole genome shotgun (WGS) entry which is preliminary data.</text>
</comment>
<proteinExistence type="predicted"/>
<sequence>ELKSKNVLILKPTKRSGGVVVDETRCVDKVLSILSDRQKFRFHGQKENSCLIEQRVCHQLEVILKHRWADEKTYKHPKPGGYSLPQLYGLPKIHKQRIRLRPIVAVSNSLQHKLARWLVEIFKPVTKHFDRFNIKDSPKIADDLDRTYIESIAFKAAENAGIPTTLRLQDMLTTDRPDWNAVMSYVTSIYRRFEVAPTPVSLATQGPATIPSNAPNTIT</sequence>
<gene>
    <name evidence="1" type="ORF">DEA37_0010487</name>
</gene>
<keyword evidence="2" id="KW-1185">Reference proteome</keyword>
<dbReference type="Gene3D" id="1.10.418.10">
    <property type="entry name" value="Calponin-like domain"/>
    <property type="match status" value="1"/>
</dbReference>
<organism evidence="1 2">
    <name type="scientific">Paragonimus westermani</name>
    <dbReference type="NCBI Taxonomy" id="34504"/>
    <lineage>
        <taxon>Eukaryota</taxon>
        <taxon>Metazoa</taxon>
        <taxon>Spiralia</taxon>
        <taxon>Lophotrochozoa</taxon>
        <taxon>Platyhelminthes</taxon>
        <taxon>Trematoda</taxon>
        <taxon>Digenea</taxon>
        <taxon>Plagiorchiida</taxon>
        <taxon>Troglotremata</taxon>
        <taxon>Troglotrematidae</taxon>
        <taxon>Paragonimus</taxon>
    </lineage>
</organism>
<dbReference type="InterPro" id="IPR036872">
    <property type="entry name" value="CH_dom_sf"/>
</dbReference>
<feature type="non-terminal residue" evidence="1">
    <location>
        <position position="1"/>
    </location>
</feature>
<dbReference type="EMBL" id="QNGE01002166">
    <property type="protein sequence ID" value="KAA3676065.1"/>
    <property type="molecule type" value="Genomic_DNA"/>
</dbReference>
<protein>
    <recommendedName>
        <fullName evidence="3">Calponin-homology (CH) domain-containing protein</fullName>
    </recommendedName>
</protein>
<evidence type="ECO:0000313" key="2">
    <source>
        <dbReference type="Proteomes" id="UP000324629"/>
    </source>
</evidence>
<dbReference type="PANTHER" id="PTHR23167">
    <property type="entry name" value="CALPONIN HOMOLOGY DOMAIN-CONTAINING PROTEIN DDB_G0272472-RELATED"/>
    <property type="match status" value="1"/>
</dbReference>
<dbReference type="Proteomes" id="UP000324629">
    <property type="component" value="Unassembled WGS sequence"/>
</dbReference>
<name>A0A5J4NKG0_9TREM</name>
<reference evidence="1 2" key="1">
    <citation type="journal article" date="2019" name="Gigascience">
        <title>Whole-genome sequence of the oriental lung fluke Paragonimus westermani.</title>
        <authorList>
            <person name="Oey H."/>
            <person name="Zakrzewski M."/>
            <person name="Narain K."/>
            <person name="Devi K.R."/>
            <person name="Agatsuma T."/>
            <person name="Nawaratna S."/>
            <person name="Gobert G.N."/>
            <person name="Jones M.K."/>
            <person name="Ragan M.A."/>
            <person name="McManus D.P."/>
            <person name="Krause L."/>
        </authorList>
    </citation>
    <scope>NUCLEOTIDE SEQUENCE [LARGE SCALE GENOMIC DNA]</scope>
    <source>
        <strain evidence="1 2">IND2009</strain>
    </source>
</reference>
<evidence type="ECO:0008006" key="3">
    <source>
        <dbReference type="Google" id="ProtNLM"/>
    </source>
</evidence>
<evidence type="ECO:0000313" key="1">
    <source>
        <dbReference type="EMBL" id="KAA3676065.1"/>
    </source>
</evidence>
<dbReference type="AlphaFoldDB" id="A0A5J4NKG0"/>
<dbReference type="InterPro" id="IPR050540">
    <property type="entry name" value="F-actin_Monoox_Mical"/>
</dbReference>
<dbReference type="PANTHER" id="PTHR23167:SF69">
    <property type="entry name" value="FI18193P1"/>
    <property type="match status" value="1"/>
</dbReference>
<accession>A0A5J4NKG0</accession>